<evidence type="ECO:0000256" key="4">
    <source>
        <dbReference type="ARBA" id="ARBA00022692"/>
    </source>
</evidence>
<evidence type="ECO:0000256" key="1">
    <source>
        <dbReference type="ARBA" id="ARBA00004162"/>
    </source>
</evidence>
<dbReference type="RefSeq" id="WP_075083838.1">
    <property type="nucleotide sequence ID" value="NZ_CP042912.1"/>
</dbReference>
<dbReference type="GO" id="GO:0005886">
    <property type="term" value="C:plasma membrane"/>
    <property type="evidence" value="ECO:0007669"/>
    <property type="project" value="UniProtKB-SubCell"/>
</dbReference>
<dbReference type="Pfam" id="PF02472">
    <property type="entry name" value="ExbD"/>
    <property type="match status" value="1"/>
</dbReference>
<comment type="similarity">
    <text evidence="2 7">Belongs to the ExbD/TolR family.</text>
</comment>
<dbReference type="STRING" id="980251.GCA_001642875_01049"/>
<sequence precursor="true">MRKPSQYVQTGAATDIDSAMTPMIDVVFLLLVFFVWTASFQIIEQVMPSQLSQAAGADPVEQVDVPEPADFDNLVIRIRMQNEAPTWFVSDQPLGDLADVKKQLTTIAQISTDAPVILYPDQNVPLEHIVDAWDAAKVSGFAKVQFAVSGEAR</sequence>
<keyword evidence="10" id="KW-1185">Reference proteome</keyword>
<keyword evidence="6 8" id="KW-0472">Membrane</keyword>
<evidence type="ECO:0000256" key="6">
    <source>
        <dbReference type="ARBA" id="ARBA00023136"/>
    </source>
</evidence>
<evidence type="ECO:0000313" key="10">
    <source>
        <dbReference type="Proteomes" id="UP000322214"/>
    </source>
</evidence>
<proteinExistence type="inferred from homology"/>
<keyword evidence="4 7" id="KW-0812">Transmembrane</keyword>
<accession>A0A5B9PG75</accession>
<keyword evidence="7" id="KW-0653">Protein transport</keyword>
<name>A0A5B9PG75_9BACT</name>
<dbReference type="AlphaFoldDB" id="A0A5B9PG75"/>
<feature type="transmembrane region" description="Helical" evidence="8">
    <location>
        <begin position="20"/>
        <end position="43"/>
    </location>
</feature>
<evidence type="ECO:0000256" key="3">
    <source>
        <dbReference type="ARBA" id="ARBA00022475"/>
    </source>
</evidence>
<keyword evidence="5 8" id="KW-1133">Transmembrane helix</keyword>
<dbReference type="PANTHER" id="PTHR30558">
    <property type="entry name" value="EXBD MEMBRANE COMPONENT OF PMF-DRIVEN MACROMOLECULE IMPORT SYSTEM"/>
    <property type="match status" value="1"/>
</dbReference>
<reference evidence="9 10" key="1">
    <citation type="submission" date="2019-08" db="EMBL/GenBank/DDBJ databases">
        <title>Deep-cultivation of Planctomycetes and their phenomic and genomic characterization uncovers novel biology.</title>
        <authorList>
            <person name="Wiegand S."/>
            <person name="Jogler M."/>
            <person name="Boedeker C."/>
            <person name="Pinto D."/>
            <person name="Vollmers J."/>
            <person name="Rivas-Marin E."/>
            <person name="Kohn T."/>
            <person name="Peeters S.H."/>
            <person name="Heuer A."/>
            <person name="Rast P."/>
            <person name="Oberbeckmann S."/>
            <person name="Bunk B."/>
            <person name="Jeske O."/>
            <person name="Meyerdierks A."/>
            <person name="Storesund J.E."/>
            <person name="Kallscheuer N."/>
            <person name="Luecker S."/>
            <person name="Lage O.M."/>
            <person name="Pohl T."/>
            <person name="Merkel B.J."/>
            <person name="Hornburger P."/>
            <person name="Mueller R.-W."/>
            <person name="Bruemmer F."/>
            <person name="Labrenz M."/>
            <person name="Spormann A.M."/>
            <person name="Op den Camp H."/>
            <person name="Overmann J."/>
            <person name="Amann R."/>
            <person name="Jetten M.S.M."/>
            <person name="Mascher T."/>
            <person name="Medema M.H."/>
            <person name="Devos D.P."/>
            <person name="Kaster A.-K."/>
            <person name="Ovreas L."/>
            <person name="Rohde M."/>
            <person name="Galperin M.Y."/>
            <person name="Jogler C."/>
        </authorList>
    </citation>
    <scope>NUCLEOTIDE SEQUENCE [LARGE SCALE GENOMIC DNA]</scope>
    <source>
        <strain evidence="9 10">FC18</strain>
    </source>
</reference>
<dbReference type="InterPro" id="IPR003400">
    <property type="entry name" value="ExbD"/>
</dbReference>
<evidence type="ECO:0000256" key="5">
    <source>
        <dbReference type="ARBA" id="ARBA00022989"/>
    </source>
</evidence>
<keyword evidence="7" id="KW-0813">Transport</keyword>
<comment type="subcellular location">
    <subcellularLocation>
        <location evidence="1">Cell membrane</location>
        <topology evidence="1">Single-pass membrane protein</topology>
    </subcellularLocation>
    <subcellularLocation>
        <location evidence="7">Cell membrane</location>
        <topology evidence="7">Single-pass type II membrane protein</topology>
    </subcellularLocation>
</comment>
<dbReference type="KEGG" id="mff:MFFC18_45200"/>
<organism evidence="9 10">
    <name type="scientific">Mariniblastus fucicola</name>
    <dbReference type="NCBI Taxonomy" id="980251"/>
    <lineage>
        <taxon>Bacteria</taxon>
        <taxon>Pseudomonadati</taxon>
        <taxon>Planctomycetota</taxon>
        <taxon>Planctomycetia</taxon>
        <taxon>Pirellulales</taxon>
        <taxon>Pirellulaceae</taxon>
        <taxon>Mariniblastus</taxon>
    </lineage>
</organism>
<protein>
    <submittedName>
        <fullName evidence="9">Biopolymer transport protein ExbD/TolR</fullName>
    </submittedName>
</protein>
<gene>
    <name evidence="9" type="ORF">MFFC18_45200</name>
</gene>
<evidence type="ECO:0000256" key="8">
    <source>
        <dbReference type="SAM" id="Phobius"/>
    </source>
</evidence>
<dbReference type="GO" id="GO:0022857">
    <property type="term" value="F:transmembrane transporter activity"/>
    <property type="evidence" value="ECO:0007669"/>
    <property type="project" value="InterPro"/>
</dbReference>
<dbReference type="EMBL" id="CP042912">
    <property type="protein sequence ID" value="QEG24599.1"/>
    <property type="molecule type" value="Genomic_DNA"/>
</dbReference>
<evidence type="ECO:0000256" key="7">
    <source>
        <dbReference type="RuleBase" id="RU003879"/>
    </source>
</evidence>
<dbReference type="PANTHER" id="PTHR30558:SF3">
    <property type="entry name" value="BIOPOLYMER TRANSPORT PROTEIN EXBD-RELATED"/>
    <property type="match status" value="1"/>
</dbReference>
<evidence type="ECO:0000256" key="2">
    <source>
        <dbReference type="ARBA" id="ARBA00005811"/>
    </source>
</evidence>
<dbReference type="Gene3D" id="3.30.420.270">
    <property type="match status" value="1"/>
</dbReference>
<dbReference type="Proteomes" id="UP000322214">
    <property type="component" value="Chromosome"/>
</dbReference>
<keyword evidence="3" id="KW-1003">Cell membrane</keyword>
<evidence type="ECO:0000313" key="9">
    <source>
        <dbReference type="EMBL" id="QEG24599.1"/>
    </source>
</evidence>
<dbReference type="GO" id="GO:0015031">
    <property type="term" value="P:protein transport"/>
    <property type="evidence" value="ECO:0007669"/>
    <property type="project" value="UniProtKB-KW"/>
</dbReference>